<dbReference type="InterPro" id="IPR005135">
    <property type="entry name" value="Endo/exonuclease/phosphatase"/>
</dbReference>
<dbReference type="Pfam" id="PF03372">
    <property type="entry name" value="Exo_endo_phos"/>
    <property type="match status" value="1"/>
</dbReference>
<dbReference type="RefSeq" id="WP_345189969.1">
    <property type="nucleotide sequence ID" value="NZ_BAABJJ010000008.1"/>
</dbReference>
<sequence length="292" mass="34207">MFKKSKPYFLLINSILITALLLIHFVFRESNYIFSLLFYIFPLPIIIGLIILFSAFLRKNKKRYHLILALILSIVWIGRSFKINSADNITETDVEIVFWNATHKREFQHVFDKVKTLPDVVVLVEYHAEELAHIKVKYPDYFFYWHPESEIGIFSKTPIISKAILISDDESKVISFTTSEINFYAVDVSSSLHISRKQQLKFVSESIDINEKTVVLGDFNLPYESKFLKEIKTNFNHAFNEKGNGFRETWFWNIPLLSLDHIWVSKDLEILNAEKISTFKSDHSMVKTVVRN</sequence>
<dbReference type="SUPFAM" id="SSF56219">
    <property type="entry name" value="DNase I-like"/>
    <property type="match status" value="1"/>
</dbReference>
<proteinExistence type="predicted"/>
<keyword evidence="1" id="KW-1133">Transmembrane helix</keyword>
<feature type="transmembrane region" description="Helical" evidence="1">
    <location>
        <begin position="64"/>
        <end position="81"/>
    </location>
</feature>
<organism evidence="3 4">
    <name type="scientific">Algibacter agarivorans</name>
    <dbReference type="NCBI Taxonomy" id="1109741"/>
    <lineage>
        <taxon>Bacteria</taxon>
        <taxon>Pseudomonadati</taxon>
        <taxon>Bacteroidota</taxon>
        <taxon>Flavobacteriia</taxon>
        <taxon>Flavobacteriales</taxon>
        <taxon>Flavobacteriaceae</taxon>
        <taxon>Algibacter</taxon>
    </lineage>
</organism>
<dbReference type="InterPro" id="IPR036691">
    <property type="entry name" value="Endo/exonu/phosph_ase_sf"/>
</dbReference>
<feature type="transmembrane region" description="Helical" evidence="1">
    <location>
        <begin position="33"/>
        <end position="57"/>
    </location>
</feature>
<feature type="transmembrane region" description="Helical" evidence="1">
    <location>
        <begin position="7"/>
        <end position="27"/>
    </location>
</feature>
<protein>
    <recommendedName>
        <fullName evidence="2">Endonuclease/exonuclease/phosphatase domain-containing protein</fullName>
    </recommendedName>
</protein>
<gene>
    <name evidence="3" type="ORF">GCM10023314_04770</name>
</gene>
<evidence type="ECO:0000259" key="2">
    <source>
        <dbReference type="Pfam" id="PF03372"/>
    </source>
</evidence>
<dbReference type="EMBL" id="BAABJJ010000008">
    <property type="protein sequence ID" value="GAA4935501.1"/>
    <property type="molecule type" value="Genomic_DNA"/>
</dbReference>
<feature type="domain" description="Endonuclease/exonuclease/phosphatase" evidence="2">
    <location>
        <begin position="117"/>
        <end position="283"/>
    </location>
</feature>
<evidence type="ECO:0000256" key="1">
    <source>
        <dbReference type="SAM" id="Phobius"/>
    </source>
</evidence>
<dbReference type="Gene3D" id="3.60.10.10">
    <property type="entry name" value="Endonuclease/exonuclease/phosphatase"/>
    <property type="match status" value="1"/>
</dbReference>
<evidence type="ECO:0000313" key="4">
    <source>
        <dbReference type="Proteomes" id="UP001501302"/>
    </source>
</evidence>
<dbReference type="Proteomes" id="UP001501302">
    <property type="component" value="Unassembled WGS sequence"/>
</dbReference>
<keyword evidence="4" id="KW-1185">Reference proteome</keyword>
<comment type="caution">
    <text evidence="3">The sequence shown here is derived from an EMBL/GenBank/DDBJ whole genome shotgun (WGS) entry which is preliminary data.</text>
</comment>
<keyword evidence="1" id="KW-0812">Transmembrane</keyword>
<accession>A0ABP9GAJ1</accession>
<name>A0ABP9GAJ1_9FLAO</name>
<evidence type="ECO:0000313" key="3">
    <source>
        <dbReference type="EMBL" id="GAA4935501.1"/>
    </source>
</evidence>
<reference evidence="4" key="1">
    <citation type="journal article" date="2019" name="Int. J. Syst. Evol. Microbiol.">
        <title>The Global Catalogue of Microorganisms (GCM) 10K type strain sequencing project: providing services to taxonomists for standard genome sequencing and annotation.</title>
        <authorList>
            <consortium name="The Broad Institute Genomics Platform"/>
            <consortium name="The Broad Institute Genome Sequencing Center for Infectious Disease"/>
            <person name="Wu L."/>
            <person name="Ma J."/>
        </authorList>
    </citation>
    <scope>NUCLEOTIDE SEQUENCE [LARGE SCALE GENOMIC DNA]</scope>
    <source>
        <strain evidence="4">JCM 18285</strain>
    </source>
</reference>
<keyword evidence="1" id="KW-0472">Membrane</keyword>